<protein>
    <submittedName>
        <fullName evidence="1">Uncharacterized protein</fullName>
    </submittedName>
</protein>
<organism evidence="1 2">
    <name type="scientific">Zingiber officinale</name>
    <name type="common">Ginger</name>
    <name type="synonym">Amomum zingiber</name>
    <dbReference type="NCBI Taxonomy" id="94328"/>
    <lineage>
        <taxon>Eukaryota</taxon>
        <taxon>Viridiplantae</taxon>
        <taxon>Streptophyta</taxon>
        <taxon>Embryophyta</taxon>
        <taxon>Tracheophyta</taxon>
        <taxon>Spermatophyta</taxon>
        <taxon>Magnoliopsida</taxon>
        <taxon>Liliopsida</taxon>
        <taxon>Zingiberales</taxon>
        <taxon>Zingiberaceae</taxon>
        <taxon>Zingiber</taxon>
    </lineage>
</organism>
<dbReference type="EMBL" id="JACMSC010000016">
    <property type="protein sequence ID" value="KAG6480820.1"/>
    <property type="molecule type" value="Genomic_DNA"/>
</dbReference>
<keyword evidence="2" id="KW-1185">Reference proteome</keyword>
<name>A0A8J5F4J2_ZINOF</name>
<evidence type="ECO:0000313" key="2">
    <source>
        <dbReference type="Proteomes" id="UP000734854"/>
    </source>
</evidence>
<proteinExistence type="predicted"/>
<gene>
    <name evidence="1" type="ORF">ZIOFF_057407</name>
</gene>
<dbReference type="AlphaFoldDB" id="A0A8J5F4J2"/>
<evidence type="ECO:0000313" key="1">
    <source>
        <dbReference type="EMBL" id="KAG6480820.1"/>
    </source>
</evidence>
<dbReference type="Proteomes" id="UP000734854">
    <property type="component" value="Unassembled WGS sequence"/>
</dbReference>
<accession>A0A8J5F4J2</accession>
<reference evidence="1 2" key="1">
    <citation type="submission" date="2020-08" db="EMBL/GenBank/DDBJ databases">
        <title>Plant Genome Project.</title>
        <authorList>
            <person name="Zhang R.-G."/>
        </authorList>
    </citation>
    <scope>NUCLEOTIDE SEQUENCE [LARGE SCALE GENOMIC DNA]</scope>
    <source>
        <tissue evidence="1">Rhizome</tissue>
    </source>
</reference>
<sequence length="191" mass="20738">MDCHLPLNSSSRYQGMAIRHPCPTDRGLPIVCTVQAPAISEYVLGAELDLFKAPEILVEEPPLELDRTADVISVLSPGHATTETIKAAIQNANAAIAQMDEAVALEEHTEGSMQRSASSGCLCALEWFPNCTLGPDVLDFQGFDFETAFGLRRAFSEGDIQNLGNISTSQYACRKVLAENLPRVRGRFAKV</sequence>
<comment type="caution">
    <text evidence="1">The sequence shown here is derived from an EMBL/GenBank/DDBJ whole genome shotgun (WGS) entry which is preliminary data.</text>
</comment>